<name>A0AAW1QTT8_9CHLO</name>
<proteinExistence type="predicted"/>
<gene>
    <name evidence="2" type="ORF">WJX74_007707</name>
</gene>
<dbReference type="AlphaFoldDB" id="A0AAW1QTT8"/>
<dbReference type="Proteomes" id="UP001438707">
    <property type="component" value="Unassembled WGS sequence"/>
</dbReference>
<comment type="caution">
    <text evidence="2">The sequence shown here is derived from an EMBL/GenBank/DDBJ whole genome shotgun (WGS) entry which is preliminary data.</text>
</comment>
<feature type="compositionally biased region" description="Polar residues" evidence="1">
    <location>
        <begin position="30"/>
        <end position="44"/>
    </location>
</feature>
<sequence length="438" mass="48094">MQPTLASTLEDAYENEQAEPATRSGRSGEDTTSNLLHENEQASGSWDPETQKLLHRAKMMSDKNKKAQKRYRDKQREKVDGYKRQVDELTQQVQQLLAEKAGSASAAPKQQQTLCIEGSSSQTLRSNGSHGSLRSCSDQYIDFSDKEAVCSAILELINDLTAHLPEQQHLVLGLCKSPGDTLDCASQTLINIWLAYVAEMSRLLGQGAEDSSRCCHAELIRLCDAVQAARMEAFEKHPGLITWLHVRLKHVGAASNCISVLEVVRLSVHQLSGVLQARRALQAGLRAIAEQRLQSAQPLLSVAADGSEVHLAEHHLRHYHACQHSQALLREENRCFMGFHDAVFKALGPITIARLWAENPHLDFLTLSAAIDKALACPSPPTPKHQLPQQLFADGHAYLTSCSDDLPDFGSLSPDCSSDLFGSLDFLQDPMLSPGLGV</sequence>
<evidence type="ECO:0008006" key="4">
    <source>
        <dbReference type="Google" id="ProtNLM"/>
    </source>
</evidence>
<evidence type="ECO:0000313" key="3">
    <source>
        <dbReference type="Proteomes" id="UP001438707"/>
    </source>
</evidence>
<evidence type="ECO:0000256" key="1">
    <source>
        <dbReference type="SAM" id="MobiDB-lite"/>
    </source>
</evidence>
<evidence type="ECO:0000313" key="2">
    <source>
        <dbReference type="EMBL" id="KAK9824928.1"/>
    </source>
</evidence>
<protein>
    <recommendedName>
        <fullName evidence="4">BZIP domain-containing protein</fullName>
    </recommendedName>
</protein>
<dbReference type="EMBL" id="JALJOS010000027">
    <property type="protein sequence ID" value="KAK9824928.1"/>
    <property type="molecule type" value="Genomic_DNA"/>
</dbReference>
<organism evidence="2 3">
    <name type="scientific">Apatococcus lobatus</name>
    <dbReference type="NCBI Taxonomy" id="904363"/>
    <lineage>
        <taxon>Eukaryota</taxon>
        <taxon>Viridiplantae</taxon>
        <taxon>Chlorophyta</taxon>
        <taxon>core chlorophytes</taxon>
        <taxon>Trebouxiophyceae</taxon>
        <taxon>Chlorellales</taxon>
        <taxon>Chlorellaceae</taxon>
        <taxon>Apatococcus</taxon>
    </lineage>
</organism>
<feature type="region of interest" description="Disordered" evidence="1">
    <location>
        <begin position="1"/>
        <end position="83"/>
    </location>
</feature>
<dbReference type="CDD" id="cd14686">
    <property type="entry name" value="bZIP"/>
    <property type="match status" value="1"/>
</dbReference>
<accession>A0AAW1QTT8</accession>
<feature type="compositionally biased region" description="Basic and acidic residues" evidence="1">
    <location>
        <begin position="74"/>
        <end position="83"/>
    </location>
</feature>
<keyword evidence="3" id="KW-1185">Reference proteome</keyword>
<reference evidence="2 3" key="1">
    <citation type="journal article" date="2024" name="Nat. Commun.">
        <title>Phylogenomics reveals the evolutionary origins of lichenization in chlorophyte algae.</title>
        <authorList>
            <person name="Puginier C."/>
            <person name="Libourel C."/>
            <person name="Otte J."/>
            <person name="Skaloud P."/>
            <person name="Haon M."/>
            <person name="Grisel S."/>
            <person name="Petersen M."/>
            <person name="Berrin J.G."/>
            <person name="Delaux P.M."/>
            <person name="Dal Grande F."/>
            <person name="Keller J."/>
        </authorList>
    </citation>
    <scope>NUCLEOTIDE SEQUENCE [LARGE SCALE GENOMIC DNA]</scope>
    <source>
        <strain evidence="2 3">SAG 2145</strain>
    </source>
</reference>